<protein>
    <submittedName>
        <fullName evidence="1">Hydrolase</fullName>
    </submittedName>
</protein>
<dbReference type="Proteomes" id="UP000031623">
    <property type="component" value="Chromosome"/>
</dbReference>
<keyword evidence="1" id="KW-0378">Hydrolase</keyword>
<reference evidence="1 2" key="1">
    <citation type="journal article" date="2014" name="ISME J.">
        <title>Ecophysiology of Thioploca ingrica as revealed by the complete genome sequence supplemented with proteomic evidence.</title>
        <authorList>
            <person name="Kojima H."/>
            <person name="Ogura Y."/>
            <person name="Yamamoto N."/>
            <person name="Togashi T."/>
            <person name="Mori H."/>
            <person name="Watanabe T."/>
            <person name="Nemoto F."/>
            <person name="Kurokawa K."/>
            <person name="Hayashi T."/>
            <person name="Fukui M."/>
        </authorList>
    </citation>
    <scope>NUCLEOTIDE SEQUENCE [LARGE SCALE GENOMIC DNA]</scope>
</reference>
<evidence type="ECO:0000313" key="1">
    <source>
        <dbReference type="EMBL" id="BAP57727.1"/>
    </source>
</evidence>
<dbReference type="SFLD" id="SFLDG01129">
    <property type="entry name" value="C1.5:_HAD__Beta-PGM__Phosphata"/>
    <property type="match status" value="1"/>
</dbReference>
<dbReference type="Pfam" id="PF13419">
    <property type="entry name" value="HAD_2"/>
    <property type="match status" value="1"/>
</dbReference>
<dbReference type="InterPro" id="IPR006439">
    <property type="entry name" value="HAD-SF_hydro_IA"/>
</dbReference>
<dbReference type="InterPro" id="IPR036412">
    <property type="entry name" value="HAD-like_sf"/>
</dbReference>
<dbReference type="GO" id="GO:0005829">
    <property type="term" value="C:cytosol"/>
    <property type="evidence" value="ECO:0007669"/>
    <property type="project" value="TreeGrafter"/>
</dbReference>
<dbReference type="KEGG" id="tig:THII_3430"/>
<dbReference type="Gene3D" id="3.40.50.1000">
    <property type="entry name" value="HAD superfamily/HAD-like"/>
    <property type="match status" value="1"/>
</dbReference>
<dbReference type="AlphaFoldDB" id="A0A090ANM1"/>
<dbReference type="OrthoDB" id="9782449at2"/>
<dbReference type="InterPro" id="IPR050155">
    <property type="entry name" value="HAD-like_hydrolase_sf"/>
</dbReference>
<gene>
    <name evidence="1" type="ORF">THII_3430</name>
</gene>
<dbReference type="PANTHER" id="PTHR43434">
    <property type="entry name" value="PHOSPHOGLYCOLATE PHOSPHATASE"/>
    <property type="match status" value="1"/>
</dbReference>
<dbReference type="NCBIfam" id="TIGR01509">
    <property type="entry name" value="HAD-SF-IA-v3"/>
    <property type="match status" value="1"/>
</dbReference>
<dbReference type="GO" id="GO:0008967">
    <property type="term" value="F:phosphoglycolate phosphatase activity"/>
    <property type="evidence" value="ECO:0007669"/>
    <property type="project" value="TreeGrafter"/>
</dbReference>
<dbReference type="EMBL" id="AP014633">
    <property type="protein sequence ID" value="BAP57727.1"/>
    <property type="molecule type" value="Genomic_DNA"/>
</dbReference>
<name>A0A090ANM1_9GAMM</name>
<dbReference type="InterPro" id="IPR023214">
    <property type="entry name" value="HAD_sf"/>
</dbReference>
<keyword evidence="2" id="KW-1185">Reference proteome</keyword>
<organism evidence="1 2">
    <name type="scientific">Thioploca ingrica</name>
    <dbReference type="NCBI Taxonomy" id="40754"/>
    <lineage>
        <taxon>Bacteria</taxon>
        <taxon>Pseudomonadati</taxon>
        <taxon>Pseudomonadota</taxon>
        <taxon>Gammaproteobacteria</taxon>
        <taxon>Thiotrichales</taxon>
        <taxon>Thiotrichaceae</taxon>
        <taxon>Thioploca</taxon>
    </lineage>
</organism>
<evidence type="ECO:0000313" key="2">
    <source>
        <dbReference type="Proteomes" id="UP000031623"/>
    </source>
</evidence>
<dbReference type="Gene3D" id="1.10.150.240">
    <property type="entry name" value="Putative phosphatase, domain 2"/>
    <property type="match status" value="1"/>
</dbReference>
<dbReference type="HOGENOM" id="CLU_045011_19_2_6"/>
<dbReference type="GO" id="GO:0006281">
    <property type="term" value="P:DNA repair"/>
    <property type="evidence" value="ECO:0007669"/>
    <property type="project" value="TreeGrafter"/>
</dbReference>
<dbReference type="PANTHER" id="PTHR43434:SF24">
    <property type="entry name" value="HYDROLASE-RELATED"/>
    <property type="match status" value="1"/>
</dbReference>
<proteinExistence type="predicted"/>
<accession>A0A090ANM1</accession>
<dbReference type="InterPro" id="IPR023198">
    <property type="entry name" value="PGP-like_dom2"/>
</dbReference>
<dbReference type="SUPFAM" id="SSF56784">
    <property type="entry name" value="HAD-like"/>
    <property type="match status" value="1"/>
</dbReference>
<dbReference type="InterPro" id="IPR041492">
    <property type="entry name" value="HAD_2"/>
</dbReference>
<dbReference type="SFLD" id="SFLDS00003">
    <property type="entry name" value="Haloacid_Dehalogenase"/>
    <property type="match status" value="1"/>
</dbReference>
<sequence length="217" mass="23777">MSKRFSLLVFDWDGTLMDSQARIVASFQATIAQLGLEPRTPTQIRHIIGLGLDIAIATLFPQTSALLRQQIAQYYRSHFFNLNLPMPLFPGVAETLQTLHTAGYKLAVATGKSRAGLNLALADSGLSNLFHGSRCAEETGSKPHPQMLQEIMAELNVLPPATLMIGDTEYDLQMANNAKVGAVAVTYGVHDKAHLLTFQPLICLDTLPELLDWLPTH</sequence>
<dbReference type="NCBIfam" id="TIGR01549">
    <property type="entry name" value="HAD-SF-IA-v1"/>
    <property type="match status" value="1"/>
</dbReference>
<dbReference type="STRING" id="40754.THII_3430"/>